<feature type="region of interest" description="Disordered" evidence="1">
    <location>
        <begin position="74"/>
        <end position="100"/>
    </location>
</feature>
<name>A0ABM4UQH9_COFAR</name>
<gene>
    <name evidence="3 4" type="primary">LOC140008612</name>
</gene>
<evidence type="ECO:0000313" key="4">
    <source>
        <dbReference type="RefSeq" id="XP_071909543.1"/>
    </source>
</evidence>
<reference evidence="2" key="1">
    <citation type="journal article" date="2025" name="Foods">
        <title>Unveiling the Microbial Signatures of Arabica Coffee Cherries: Insights into Ripeness Specific Diversity, Functional Traits, and Implications for Quality and Safety.</title>
        <authorList>
            <consortium name="RefSeq"/>
            <person name="Tenea G.N."/>
            <person name="Cifuentes V."/>
            <person name="Reyes P."/>
            <person name="Cevallos-Vallejos M."/>
        </authorList>
    </citation>
    <scope>NUCLEOTIDE SEQUENCE [LARGE SCALE GENOMIC DNA]</scope>
</reference>
<evidence type="ECO:0000313" key="3">
    <source>
        <dbReference type="RefSeq" id="XP_071909538.1"/>
    </source>
</evidence>
<evidence type="ECO:0000256" key="1">
    <source>
        <dbReference type="SAM" id="MobiDB-lite"/>
    </source>
</evidence>
<dbReference type="GeneID" id="140008612"/>
<evidence type="ECO:0000313" key="2">
    <source>
        <dbReference type="Proteomes" id="UP001652660"/>
    </source>
</evidence>
<accession>A0ABM4UQH9</accession>
<feature type="region of interest" description="Disordered" evidence="1">
    <location>
        <begin position="26"/>
        <end position="53"/>
    </location>
</feature>
<feature type="compositionally biased region" description="Low complexity" evidence="1">
    <location>
        <begin position="43"/>
        <end position="53"/>
    </location>
</feature>
<reference evidence="3 4" key="2">
    <citation type="submission" date="2025-05" db="UniProtKB">
        <authorList>
            <consortium name="RefSeq"/>
        </authorList>
    </citation>
    <scope>NUCLEOTIDE SEQUENCE [LARGE SCALE GENOMIC DNA]</scope>
    <source>
        <tissue evidence="3 4">Leaves</tissue>
    </source>
</reference>
<keyword evidence="2" id="KW-1185">Reference proteome</keyword>
<proteinExistence type="predicted"/>
<dbReference type="RefSeq" id="XP_071909538.1">
    <property type="nucleotide sequence ID" value="XM_072053437.1"/>
</dbReference>
<protein>
    <submittedName>
        <fullName evidence="3 4">Uncharacterized protein</fullName>
    </submittedName>
</protein>
<feature type="compositionally biased region" description="Low complexity" evidence="1">
    <location>
        <begin position="79"/>
        <end position="88"/>
    </location>
</feature>
<dbReference type="RefSeq" id="XP_071909543.1">
    <property type="nucleotide sequence ID" value="XM_072053442.1"/>
</dbReference>
<dbReference type="Proteomes" id="UP001652660">
    <property type="component" value="Chromosome 1e"/>
</dbReference>
<organism evidence="2 3">
    <name type="scientific">Coffea arabica</name>
    <name type="common">Arabian coffee</name>
    <dbReference type="NCBI Taxonomy" id="13443"/>
    <lineage>
        <taxon>Eukaryota</taxon>
        <taxon>Viridiplantae</taxon>
        <taxon>Streptophyta</taxon>
        <taxon>Embryophyta</taxon>
        <taxon>Tracheophyta</taxon>
        <taxon>Spermatophyta</taxon>
        <taxon>Magnoliopsida</taxon>
        <taxon>eudicotyledons</taxon>
        <taxon>Gunneridae</taxon>
        <taxon>Pentapetalae</taxon>
        <taxon>asterids</taxon>
        <taxon>lamiids</taxon>
        <taxon>Gentianales</taxon>
        <taxon>Rubiaceae</taxon>
        <taxon>Ixoroideae</taxon>
        <taxon>Gardenieae complex</taxon>
        <taxon>Bertiereae - Coffeeae clade</taxon>
        <taxon>Coffeeae</taxon>
        <taxon>Coffea</taxon>
    </lineage>
</organism>
<sequence length="171" mass="18486">METAAQCVRGKPRLDHADCDADVQVLGANEEKGKKGKGKRKSGNASSGSLMSTASGSMTGRYFRALDTIESLVSRKKSSSMSVLVSSSTKHRSGRDGSKKSEYNVVIAQLRGLENVTYVAKMSAVEILKDPQELAIWNLAGSDVDRITFMKHRGYLPPEHGTQKPPPPPPL</sequence>